<keyword evidence="3" id="KW-1185">Reference proteome</keyword>
<evidence type="ECO:0000313" key="2">
    <source>
        <dbReference type="EMBL" id="MFC1850440.1"/>
    </source>
</evidence>
<keyword evidence="1" id="KW-1133">Transmembrane helix</keyword>
<dbReference type="NCBIfam" id="NF033493">
    <property type="entry name" value="MetS_like_NSS"/>
    <property type="match status" value="1"/>
</dbReference>
<sequence length="44" mass="4697">MPVSAWVMLVIGCLILYGGLAYCLALATGLIDQKKNRVGTAQDE</sequence>
<accession>A0ABV6YW97</accession>
<name>A0ABV6YW97_UNCC1</name>
<evidence type="ECO:0000313" key="3">
    <source>
        <dbReference type="Proteomes" id="UP001594351"/>
    </source>
</evidence>
<proteinExistence type="predicted"/>
<keyword evidence="1" id="KW-0812">Transmembrane</keyword>
<organism evidence="2 3">
    <name type="scientific">candidate division CSSED10-310 bacterium</name>
    <dbReference type="NCBI Taxonomy" id="2855610"/>
    <lineage>
        <taxon>Bacteria</taxon>
        <taxon>Bacteria division CSSED10-310</taxon>
    </lineage>
</organism>
<protein>
    <submittedName>
        <fullName evidence="2">MetS family NSS transporter small subunit</fullName>
    </submittedName>
</protein>
<dbReference type="EMBL" id="JBHPBY010000099">
    <property type="protein sequence ID" value="MFC1850440.1"/>
    <property type="molecule type" value="Genomic_DNA"/>
</dbReference>
<reference evidence="2 3" key="1">
    <citation type="submission" date="2024-09" db="EMBL/GenBank/DDBJ databases">
        <title>Laminarin stimulates single cell rates of sulfate reduction while oxygen inhibits transcriptomic activity in coastal marine sediment.</title>
        <authorList>
            <person name="Lindsay M."/>
            <person name="Orcutt B."/>
            <person name="Emerson D."/>
            <person name="Stepanauskas R."/>
            <person name="D'Angelo T."/>
        </authorList>
    </citation>
    <scope>NUCLEOTIDE SEQUENCE [LARGE SCALE GENOMIC DNA]</scope>
    <source>
        <strain evidence="2">SAG AM-311-K15</strain>
    </source>
</reference>
<dbReference type="Proteomes" id="UP001594351">
    <property type="component" value="Unassembled WGS sequence"/>
</dbReference>
<keyword evidence="1" id="KW-0472">Membrane</keyword>
<gene>
    <name evidence="2" type="ORF">ACFL27_09645</name>
</gene>
<feature type="transmembrane region" description="Helical" evidence="1">
    <location>
        <begin position="6"/>
        <end position="27"/>
    </location>
</feature>
<evidence type="ECO:0000256" key="1">
    <source>
        <dbReference type="SAM" id="Phobius"/>
    </source>
</evidence>
<comment type="caution">
    <text evidence="2">The sequence shown here is derived from an EMBL/GenBank/DDBJ whole genome shotgun (WGS) entry which is preliminary data.</text>
</comment>